<dbReference type="SUPFAM" id="SSF53383">
    <property type="entry name" value="PLP-dependent transferases"/>
    <property type="match status" value="1"/>
</dbReference>
<feature type="domain" description="HTH gntR-type" evidence="6">
    <location>
        <begin position="14"/>
        <end position="82"/>
    </location>
</feature>
<comment type="caution">
    <text evidence="7">The sequence shown here is derived from an EMBL/GenBank/DDBJ whole genome shotgun (WGS) entry which is preliminary data.</text>
</comment>
<dbReference type="InterPro" id="IPR000524">
    <property type="entry name" value="Tscrpt_reg_HTH_GntR"/>
</dbReference>
<dbReference type="AlphaFoldDB" id="A0A7X2XFI8"/>
<evidence type="ECO:0000259" key="6">
    <source>
        <dbReference type="PROSITE" id="PS50949"/>
    </source>
</evidence>
<organism evidence="7 10">
    <name type="scientific">Phascolarctobacterium faecium</name>
    <dbReference type="NCBI Taxonomy" id="33025"/>
    <lineage>
        <taxon>Bacteria</taxon>
        <taxon>Bacillati</taxon>
        <taxon>Bacillota</taxon>
        <taxon>Negativicutes</taxon>
        <taxon>Acidaminococcales</taxon>
        <taxon>Acidaminococcaceae</taxon>
        <taxon>Phascolarctobacterium</taxon>
    </lineage>
</organism>
<dbReference type="GO" id="GO:0003677">
    <property type="term" value="F:DNA binding"/>
    <property type="evidence" value="ECO:0007669"/>
    <property type="project" value="UniProtKB-KW"/>
</dbReference>
<evidence type="ECO:0000313" key="9">
    <source>
        <dbReference type="Proteomes" id="UP000443070"/>
    </source>
</evidence>
<keyword evidence="7" id="KW-0032">Aminotransferase</keyword>
<keyword evidence="7" id="KW-0808">Transferase</keyword>
<dbReference type="PROSITE" id="PS50949">
    <property type="entry name" value="HTH_GNTR"/>
    <property type="match status" value="1"/>
</dbReference>
<dbReference type="PANTHER" id="PTHR46577:SF1">
    <property type="entry name" value="HTH-TYPE TRANSCRIPTIONAL REGULATORY PROTEIN GABR"/>
    <property type="match status" value="1"/>
</dbReference>
<dbReference type="Proteomes" id="UP000484547">
    <property type="component" value="Unassembled WGS sequence"/>
</dbReference>
<dbReference type="Pfam" id="PF00392">
    <property type="entry name" value="GntR"/>
    <property type="match status" value="1"/>
</dbReference>
<reference evidence="9 10" key="1">
    <citation type="journal article" date="2019" name="Nat. Med.">
        <title>A library of human gut bacterial isolates paired with longitudinal multiomics data enables mechanistic microbiome research.</title>
        <authorList>
            <person name="Poyet M."/>
            <person name="Groussin M."/>
            <person name="Gibbons S.M."/>
            <person name="Avila-Pacheco J."/>
            <person name="Jiang X."/>
            <person name="Kearney S.M."/>
            <person name="Perrotta A.R."/>
            <person name="Berdy B."/>
            <person name="Zhao S."/>
            <person name="Lieberman T.D."/>
            <person name="Swanson P.K."/>
            <person name="Smith M."/>
            <person name="Roesemann S."/>
            <person name="Alexander J.E."/>
            <person name="Rich S.A."/>
            <person name="Livny J."/>
            <person name="Vlamakis H."/>
            <person name="Clish C."/>
            <person name="Bullock K."/>
            <person name="Deik A."/>
            <person name="Scott J."/>
            <person name="Pierce K.A."/>
            <person name="Xavier R.J."/>
            <person name="Alm E.J."/>
        </authorList>
    </citation>
    <scope>NUCLEOTIDE SEQUENCE [LARGE SCALE GENOMIC DNA]</scope>
    <source>
        <strain evidence="7 10">BIOML-A13</strain>
        <strain evidence="8 9">BIOML-A3</strain>
    </source>
</reference>
<dbReference type="OrthoDB" id="9808770at2"/>
<gene>
    <name evidence="7" type="ORF">GMD11_05730</name>
    <name evidence="8" type="ORF">GMD18_05375</name>
</gene>
<dbReference type="SMART" id="SM00345">
    <property type="entry name" value="HTH_GNTR"/>
    <property type="match status" value="1"/>
</dbReference>
<dbReference type="InterPro" id="IPR051446">
    <property type="entry name" value="HTH_trans_reg/aminotransferase"/>
</dbReference>
<keyword evidence="2" id="KW-0663">Pyridoxal phosphate</keyword>
<dbReference type="InterPro" id="IPR036390">
    <property type="entry name" value="WH_DNA-bd_sf"/>
</dbReference>
<keyword evidence="3" id="KW-0805">Transcription regulation</keyword>
<dbReference type="GO" id="GO:0008483">
    <property type="term" value="F:transaminase activity"/>
    <property type="evidence" value="ECO:0007669"/>
    <property type="project" value="UniProtKB-KW"/>
</dbReference>
<dbReference type="InterPro" id="IPR015421">
    <property type="entry name" value="PyrdxlP-dep_Trfase_major"/>
</dbReference>
<dbReference type="GO" id="GO:0030170">
    <property type="term" value="F:pyridoxal phosphate binding"/>
    <property type="evidence" value="ECO:0007669"/>
    <property type="project" value="InterPro"/>
</dbReference>
<dbReference type="EMBL" id="WNBM01000002">
    <property type="protein sequence ID" value="MTT75770.1"/>
    <property type="molecule type" value="Genomic_DNA"/>
</dbReference>
<accession>A0A7X2XFI8</accession>
<name>A0A7X2XFI8_9FIRM</name>
<dbReference type="CDD" id="cd07377">
    <property type="entry name" value="WHTH_GntR"/>
    <property type="match status" value="1"/>
</dbReference>
<dbReference type="Pfam" id="PF00155">
    <property type="entry name" value="Aminotran_1_2"/>
    <property type="match status" value="1"/>
</dbReference>
<protein>
    <submittedName>
        <fullName evidence="7">Aminotransferase class I/II-fold pyridoxal phosphate-dependent enzyme</fullName>
    </submittedName>
</protein>
<dbReference type="SUPFAM" id="SSF46785">
    <property type="entry name" value="Winged helix' DNA-binding domain"/>
    <property type="match status" value="1"/>
</dbReference>
<dbReference type="Proteomes" id="UP000443070">
    <property type="component" value="Unassembled WGS sequence"/>
</dbReference>
<evidence type="ECO:0000313" key="10">
    <source>
        <dbReference type="Proteomes" id="UP000484547"/>
    </source>
</evidence>
<evidence type="ECO:0000256" key="4">
    <source>
        <dbReference type="ARBA" id="ARBA00023125"/>
    </source>
</evidence>
<evidence type="ECO:0000256" key="2">
    <source>
        <dbReference type="ARBA" id="ARBA00022898"/>
    </source>
</evidence>
<dbReference type="InterPro" id="IPR004839">
    <property type="entry name" value="Aminotransferase_I/II_large"/>
</dbReference>
<evidence type="ECO:0000256" key="3">
    <source>
        <dbReference type="ARBA" id="ARBA00023015"/>
    </source>
</evidence>
<dbReference type="PANTHER" id="PTHR46577">
    <property type="entry name" value="HTH-TYPE TRANSCRIPTIONAL REGULATORY PROTEIN GABR"/>
    <property type="match status" value="1"/>
</dbReference>
<evidence type="ECO:0000256" key="5">
    <source>
        <dbReference type="ARBA" id="ARBA00023163"/>
    </source>
</evidence>
<dbReference type="InterPro" id="IPR036388">
    <property type="entry name" value="WH-like_DNA-bd_sf"/>
</dbReference>
<evidence type="ECO:0000313" key="8">
    <source>
        <dbReference type="EMBL" id="MTU03832.1"/>
    </source>
</evidence>
<evidence type="ECO:0000313" key="7">
    <source>
        <dbReference type="EMBL" id="MTT75770.1"/>
    </source>
</evidence>
<dbReference type="PRINTS" id="PR00035">
    <property type="entry name" value="HTHGNTR"/>
</dbReference>
<dbReference type="Gene3D" id="1.10.10.10">
    <property type="entry name" value="Winged helix-like DNA-binding domain superfamily/Winged helix DNA-binding domain"/>
    <property type="match status" value="1"/>
</dbReference>
<dbReference type="RefSeq" id="WP_155163854.1">
    <property type="nucleotide sequence ID" value="NZ_CAKVRS010000006.1"/>
</dbReference>
<dbReference type="InterPro" id="IPR015424">
    <property type="entry name" value="PyrdxlP-dep_Trfase"/>
</dbReference>
<keyword evidence="4" id="KW-0238">DNA-binding</keyword>
<sequence length="448" mass="50676">MLLTNLKLDKQTETPLYTQIIDSIKNQLYNDQIAAGDRLPSVRRLSAALQISRTTVENAYNQLVADGYLQNEPKRGYFAAALSGLRKHSDAPVTQSIEPPAVRYNFANNYIDPASFPSELWRRYLNRALKNKHLLSGYGEPQGETELRRTLAKYSSVARGVICSPEQIVIGAGVQSLLQILIDILQPDITSIALEAPGFAQAERLFTSHGWQVRHFSTDQLETSLPRLLYVSPSNPYKGRSLSPQQRLNLLRWATQQQTYLLEDDYNGEFRYFGRPVSSLQGMSDGRTVIYLGSFSRLLLPSLRISYMVLPPLLLDRYRQLGHLYNQTSSTIEQLALADFIAAGALRRHVKRLRRLYSNKNTLLRQALTEIFGSRVIVRAYESGLHLRLAVVTQQTADTLSERALENGVRILPVYDSNGNLPEILLSFVGIQENDIRPALLQLKKAWF</sequence>
<keyword evidence="9" id="KW-1185">Reference proteome</keyword>
<comment type="similarity">
    <text evidence="1">In the C-terminal section; belongs to the class-I pyridoxal-phosphate-dependent aminotransferase family.</text>
</comment>
<dbReference type="GO" id="GO:0003700">
    <property type="term" value="F:DNA-binding transcription factor activity"/>
    <property type="evidence" value="ECO:0007669"/>
    <property type="project" value="InterPro"/>
</dbReference>
<dbReference type="CDD" id="cd00609">
    <property type="entry name" value="AAT_like"/>
    <property type="match status" value="1"/>
</dbReference>
<dbReference type="Gene3D" id="3.40.640.10">
    <property type="entry name" value="Type I PLP-dependent aspartate aminotransferase-like (Major domain)"/>
    <property type="match status" value="1"/>
</dbReference>
<keyword evidence="5" id="KW-0804">Transcription</keyword>
<proteinExistence type="inferred from homology"/>
<dbReference type="EMBL" id="WNBW01000002">
    <property type="protein sequence ID" value="MTU03832.1"/>
    <property type="molecule type" value="Genomic_DNA"/>
</dbReference>
<evidence type="ECO:0000256" key="1">
    <source>
        <dbReference type="ARBA" id="ARBA00005384"/>
    </source>
</evidence>